<dbReference type="GO" id="GO:0016779">
    <property type="term" value="F:nucleotidyltransferase activity"/>
    <property type="evidence" value="ECO:0007669"/>
    <property type="project" value="UniProtKB-ARBA"/>
</dbReference>
<dbReference type="SUPFAM" id="SSF53448">
    <property type="entry name" value="Nucleotide-diphospho-sugar transferases"/>
    <property type="match status" value="1"/>
</dbReference>
<dbReference type="CDD" id="cd04182">
    <property type="entry name" value="GT_2_like_f"/>
    <property type="match status" value="1"/>
</dbReference>
<proteinExistence type="predicted"/>
<accession>A0A4P6K2V0</accession>
<gene>
    <name evidence="2" type="ORF">EPA93_43490</name>
</gene>
<feature type="domain" description="MobA-like NTP transferase" evidence="1">
    <location>
        <begin position="9"/>
        <end position="179"/>
    </location>
</feature>
<dbReference type="InterPro" id="IPR029044">
    <property type="entry name" value="Nucleotide-diphossugar_trans"/>
</dbReference>
<dbReference type="PANTHER" id="PTHR43777:SF1">
    <property type="entry name" value="MOLYBDENUM COFACTOR CYTIDYLYLTRANSFERASE"/>
    <property type="match status" value="1"/>
</dbReference>
<evidence type="ECO:0000313" key="3">
    <source>
        <dbReference type="Proteomes" id="UP000290365"/>
    </source>
</evidence>
<dbReference type="OrthoDB" id="9797742at2"/>
<evidence type="ECO:0000313" key="2">
    <source>
        <dbReference type="EMBL" id="QBD82479.1"/>
    </source>
</evidence>
<dbReference type="AlphaFoldDB" id="A0A4P6K2V0"/>
<dbReference type="Proteomes" id="UP000290365">
    <property type="component" value="Chromosome"/>
</dbReference>
<keyword evidence="2" id="KW-0808">Transferase</keyword>
<evidence type="ECO:0000259" key="1">
    <source>
        <dbReference type="Pfam" id="PF12804"/>
    </source>
</evidence>
<dbReference type="KEGG" id="kbs:EPA93_43490"/>
<dbReference type="PANTHER" id="PTHR43777">
    <property type="entry name" value="MOLYBDENUM COFACTOR CYTIDYLYLTRANSFERASE"/>
    <property type="match status" value="1"/>
</dbReference>
<dbReference type="RefSeq" id="WP_129893548.1">
    <property type="nucleotide sequence ID" value="NZ_CP035758.1"/>
</dbReference>
<dbReference type="Pfam" id="PF12804">
    <property type="entry name" value="NTP_transf_3"/>
    <property type="match status" value="1"/>
</dbReference>
<sequence length="214" mass="23192">MSAPISTAALILAAGSSSRMEAGRHKLLLPLGDRPVLAHVLTAVLASQARPIVVVLGHHANQVRAAIASYTNRQALVIIENPAYQQGMSSSLRAGLQALLQQHEKLDSAIILLGDQPLVTPSVINGLIGRRQESQKRIVAPLYNGKRGNPILFEASLFPELMEVRGDEGGRSVIARHRDEIASLKLEDTLADYDVDTWEAYQNVVAAWQGQHDS</sequence>
<organism evidence="2 3">
    <name type="scientific">Ktedonosporobacter rubrisoli</name>
    <dbReference type="NCBI Taxonomy" id="2509675"/>
    <lineage>
        <taxon>Bacteria</taxon>
        <taxon>Bacillati</taxon>
        <taxon>Chloroflexota</taxon>
        <taxon>Ktedonobacteria</taxon>
        <taxon>Ktedonobacterales</taxon>
        <taxon>Ktedonosporobacteraceae</taxon>
        <taxon>Ktedonosporobacter</taxon>
    </lineage>
</organism>
<reference evidence="2 3" key="1">
    <citation type="submission" date="2019-01" db="EMBL/GenBank/DDBJ databases">
        <title>Ktedonosporobacter rubrisoli SCAWS-G2.</title>
        <authorList>
            <person name="Huang Y."/>
            <person name="Yan B."/>
        </authorList>
    </citation>
    <scope>NUCLEOTIDE SEQUENCE [LARGE SCALE GENOMIC DNA]</scope>
    <source>
        <strain evidence="2 3">SCAWS-G2</strain>
    </source>
</reference>
<dbReference type="InterPro" id="IPR025877">
    <property type="entry name" value="MobA-like_NTP_Trfase"/>
</dbReference>
<protein>
    <submittedName>
        <fullName evidence="2">Nucleotidyltransferase family protein</fullName>
    </submittedName>
</protein>
<dbReference type="Gene3D" id="3.90.550.10">
    <property type="entry name" value="Spore Coat Polysaccharide Biosynthesis Protein SpsA, Chain A"/>
    <property type="match status" value="1"/>
</dbReference>
<keyword evidence="3" id="KW-1185">Reference proteome</keyword>
<name>A0A4P6K2V0_KTERU</name>
<dbReference type="EMBL" id="CP035758">
    <property type="protein sequence ID" value="QBD82479.1"/>
    <property type="molecule type" value="Genomic_DNA"/>
</dbReference>